<evidence type="ECO:0000313" key="5">
    <source>
        <dbReference type="Ensembl" id="ENSOANP00000050743.1"/>
    </source>
</evidence>
<feature type="coiled-coil region" evidence="2">
    <location>
        <begin position="304"/>
        <end position="377"/>
    </location>
</feature>
<keyword evidence="6" id="KW-1185">Reference proteome</keyword>
<evidence type="ECO:0000256" key="3">
    <source>
        <dbReference type="SAM" id="MobiDB-lite"/>
    </source>
</evidence>
<dbReference type="Proteomes" id="UP000002279">
    <property type="component" value="Chromosome 10"/>
</dbReference>
<name>A0A6I8PF94_ORNAN</name>
<dbReference type="AlphaFoldDB" id="A0A6I8PF94"/>
<accession>A0A6I8PF94</accession>
<dbReference type="GeneTree" id="ENSGT00940000153116"/>
<dbReference type="PANTHER" id="PTHR21694:SF35">
    <property type="entry name" value="OUTER DYNEIN ARM-DOCKING COMPLEX SUBUNIT 1"/>
    <property type="match status" value="1"/>
</dbReference>
<reference evidence="5" key="2">
    <citation type="submission" date="2025-08" db="UniProtKB">
        <authorList>
            <consortium name="Ensembl"/>
        </authorList>
    </citation>
    <scope>IDENTIFICATION</scope>
    <source>
        <strain evidence="5">Glennie</strain>
    </source>
</reference>
<protein>
    <recommendedName>
        <fullName evidence="4">ODAD1 central coiled coil region domain-containing protein</fullName>
    </recommendedName>
</protein>
<dbReference type="GO" id="GO:0036158">
    <property type="term" value="P:outer dynein arm assembly"/>
    <property type="evidence" value="ECO:0000318"/>
    <property type="project" value="GO_Central"/>
</dbReference>
<proteinExistence type="predicted"/>
<dbReference type="OMA" id="CYKDTIC"/>
<dbReference type="InterPro" id="IPR051876">
    <property type="entry name" value="ODA-DC/CCD"/>
</dbReference>
<gene>
    <name evidence="5" type="primary">ODAD1</name>
</gene>
<dbReference type="PANTHER" id="PTHR21694">
    <property type="entry name" value="COILED-COIL DOMAIN-CONTAINING PROTEIN 63"/>
    <property type="match status" value="1"/>
</dbReference>
<dbReference type="InParanoid" id="A0A6I8PF94"/>
<keyword evidence="1 2" id="KW-0175">Coiled coil</keyword>
<feature type="coiled-coil region" evidence="2">
    <location>
        <begin position="9"/>
        <end position="128"/>
    </location>
</feature>
<dbReference type="Bgee" id="ENSOANG00000049617">
    <property type="expression patterns" value="Expressed in testis and 6 other cell types or tissues"/>
</dbReference>
<dbReference type="FunCoup" id="A0A6I8PF94">
    <property type="interactions" value="29"/>
</dbReference>
<sequence>MERSMQSYNTETQNVIRRQQGKIARLKEEQAELLINIEALDSRANRRRDQENGRNLRGLLEQQDQVQEKVKQEQNRLQELDKQIQEWEKRILSLHRESHATGLSQHQATQAQRRVKILENQLNMACNHFNTQLGQNAELRKELRLLQVEWSWFQRLHNRLLKEHYHASQTIAAHIESSTSAFGAREEAQGKTSQLREKAEKEAMQRRGELRELQRLLDHEERLRLFLTFKSQERALDPLALEARRRREREKAEGKRRDPRKALAKSYKKMLKELEELTGETDIRELVDKYLEVEERKFAQFNYVNEQNHELERLREEIQETQQAQAMCVSRKEESLAKQQKELAALEEQQEVVGQEAKQLTEKIQAMAKTLELLKAGIEAIFTQMSCDSTTLEQLLGGGTQVQDNNMGVFFALIERRLGELLTTQAFLDSKDDKANYDEEATACLLLGQRHEGPGPYPSQPRLPSDGEEPEFLQQQEAERPLSHRELKDQVLQAILAREQAQLCRKSIYSVAGDQGGAPLTKQVSDA</sequence>
<dbReference type="Ensembl" id="ENSOANT00000063288.1">
    <property type="protein sequence ID" value="ENSOANP00000050743.1"/>
    <property type="gene ID" value="ENSOANG00000049617.1"/>
</dbReference>
<evidence type="ECO:0000313" key="6">
    <source>
        <dbReference type="Proteomes" id="UP000002279"/>
    </source>
</evidence>
<dbReference type="GO" id="GO:0003341">
    <property type="term" value="P:cilium movement"/>
    <property type="evidence" value="ECO:0000318"/>
    <property type="project" value="GO_Central"/>
</dbReference>
<reference evidence="5 6" key="1">
    <citation type="journal article" date="2008" name="Nature">
        <title>Genome analysis of the platypus reveals unique signatures of evolution.</title>
        <authorList>
            <person name="Warren W.C."/>
            <person name="Hillier L.W."/>
            <person name="Marshall Graves J.A."/>
            <person name="Birney E."/>
            <person name="Ponting C.P."/>
            <person name="Grutzner F."/>
            <person name="Belov K."/>
            <person name="Miller W."/>
            <person name="Clarke L."/>
            <person name="Chinwalla A.T."/>
            <person name="Yang S.P."/>
            <person name="Heger A."/>
            <person name="Locke D.P."/>
            <person name="Miethke P."/>
            <person name="Waters P.D."/>
            <person name="Veyrunes F."/>
            <person name="Fulton L."/>
            <person name="Fulton B."/>
            <person name="Graves T."/>
            <person name="Wallis J."/>
            <person name="Puente X.S."/>
            <person name="Lopez-Otin C."/>
            <person name="Ordonez G.R."/>
            <person name="Eichler E.E."/>
            <person name="Chen L."/>
            <person name="Cheng Z."/>
            <person name="Deakin J.E."/>
            <person name="Alsop A."/>
            <person name="Thompson K."/>
            <person name="Kirby P."/>
            <person name="Papenfuss A.T."/>
            <person name="Wakefield M.J."/>
            <person name="Olender T."/>
            <person name="Lancet D."/>
            <person name="Huttley G.A."/>
            <person name="Smit A.F."/>
            <person name="Pask A."/>
            <person name="Temple-Smith P."/>
            <person name="Batzer M.A."/>
            <person name="Walker J.A."/>
            <person name="Konkel M.K."/>
            <person name="Harris R.S."/>
            <person name="Whittington C.M."/>
            <person name="Wong E.S."/>
            <person name="Gemmell N.J."/>
            <person name="Buschiazzo E."/>
            <person name="Vargas Jentzsch I.M."/>
            <person name="Merkel A."/>
            <person name="Schmitz J."/>
            <person name="Zemann A."/>
            <person name="Churakov G."/>
            <person name="Kriegs J.O."/>
            <person name="Brosius J."/>
            <person name="Murchison E.P."/>
            <person name="Sachidanandam R."/>
            <person name="Smith C."/>
            <person name="Hannon G.J."/>
            <person name="Tsend-Ayush E."/>
            <person name="McMillan D."/>
            <person name="Attenborough R."/>
            <person name="Rens W."/>
            <person name="Ferguson-Smith M."/>
            <person name="Lefevre C.M."/>
            <person name="Sharp J.A."/>
            <person name="Nicholas K.R."/>
            <person name="Ray D.A."/>
            <person name="Kube M."/>
            <person name="Reinhardt R."/>
            <person name="Pringle T.H."/>
            <person name="Taylor J."/>
            <person name="Jones R.C."/>
            <person name="Nixon B."/>
            <person name="Dacheux J.L."/>
            <person name="Niwa H."/>
            <person name="Sekita Y."/>
            <person name="Huang X."/>
            <person name="Stark A."/>
            <person name="Kheradpour P."/>
            <person name="Kellis M."/>
            <person name="Flicek P."/>
            <person name="Chen Y."/>
            <person name="Webber C."/>
            <person name="Hardison R."/>
            <person name="Nelson J."/>
            <person name="Hallsworth-Pepin K."/>
            <person name="Delehaunty K."/>
            <person name="Markovic C."/>
            <person name="Minx P."/>
            <person name="Feng Y."/>
            <person name="Kremitzki C."/>
            <person name="Mitreva M."/>
            <person name="Glasscock J."/>
            <person name="Wylie T."/>
            <person name="Wohldmann P."/>
            <person name="Thiru P."/>
            <person name="Nhan M.N."/>
            <person name="Pohl C.S."/>
            <person name="Smith S.M."/>
            <person name="Hou S."/>
            <person name="Nefedov M."/>
            <person name="de Jong P.J."/>
            <person name="Renfree M.B."/>
            <person name="Mardis E.R."/>
            <person name="Wilson R.K."/>
        </authorList>
    </citation>
    <scope>NUCLEOTIDE SEQUENCE [LARGE SCALE GENOMIC DNA]</scope>
    <source>
        <strain evidence="5 6">Glennie</strain>
    </source>
</reference>
<feature type="region of interest" description="Disordered" evidence="3">
    <location>
        <begin position="449"/>
        <end position="485"/>
    </location>
</feature>
<organism evidence="5 6">
    <name type="scientific">Ornithorhynchus anatinus</name>
    <name type="common">Duckbill platypus</name>
    <dbReference type="NCBI Taxonomy" id="9258"/>
    <lineage>
        <taxon>Eukaryota</taxon>
        <taxon>Metazoa</taxon>
        <taxon>Chordata</taxon>
        <taxon>Craniata</taxon>
        <taxon>Vertebrata</taxon>
        <taxon>Euteleostomi</taxon>
        <taxon>Mammalia</taxon>
        <taxon>Monotremata</taxon>
        <taxon>Ornithorhynchidae</taxon>
        <taxon>Ornithorhynchus</taxon>
    </lineage>
</organism>
<dbReference type="InterPro" id="IPR049258">
    <property type="entry name" value="ODAD1_CC"/>
</dbReference>
<evidence type="ECO:0000256" key="2">
    <source>
        <dbReference type="SAM" id="Coils"/>
    </source>
</evidence>
<dbReference type="GO" id="GO:0005930">
    <property type="term" value="C:axoneme"/>
    <property type="evidence" value="ECO:0000318"/>
    <property type="project" value="GO_Central"/>
</dbReference>
<evidence type="ECO:0000256" key="1">
    <source>
        <dbReference type="ARBA" id="ARBA00023054"/>
    </source>
</evidence>
<reference evidence="5" key="3">
    <citation type="submission" date="2025-09" db="UniProtKB">
        <authorList>
            <consortium name="Ensembl"/>
        </authorList>
    </citation>
    <scope>IDENTIFICATION</scope>
    <source>
        <strain evidence="5">Glennie</strain>
    </source>
</reference>
<dbReference type="Pfam" id="PF21773">
    <property type="entry name" value="ODAD1_CC"/>
    <property type="match status" value="1"/>
</dbReference>
<evidence type="ECO:0000259" key="4">
    <source>
        <dbReference type="Pfam" id="PF21773"/>
    </source>
</evidence>
<feature type="domain" description="ODAD1 central coiled coil region" evidence="4">
    <location>
        <begin position="112"/>
        <end position="397"/>
    </location>
</feature>